<feature type="domain" description="Suppressor of forked" evidence="6">
    <location>
        <begin position="79"/>
        <end position="668"/>
    </location>
</feature>
<protein>
    <recommendedName>
        <fullName evidence="3">mRNA 3'-end-processing protein RNA14</fullName>
    </recommendedName>
</protein>
<comment type="subcellular location">
    <subcellularLocation>
        <location evidence="3">Nucleus</location>
    </subcellularLocation>
    <subcellularLocation>
        <location evidence="3">Cytoplasm</location>
    </subcellularLocation>
    <text evidence="3">Nucleus and/or cytoplasm.</text>
</comment>
<dbReference type="Gene3D" id="1.25.40.10">
    <property type="entry name" value="Tetratricopeptide repeat domain"/>
    <property type="match status" value="1"/>
</dbReference>
<dbReference type="EMBL" id="CCBP010000366">
    <property type="protein sequence ID" value="CDO76347.1"/>
    <property type="molecule type" value="Genomic_DNA"/>
</dbReference>
<evidence type="ECO:0000256" key="3">
    <source>
        <dbReference type="RuleBase" id="RU369035"/>
    </source>
</evidence>
<evidence type="ECO:0000259" key="5">
    <source>
        <dbReference type="Pfam" id="PF03644"/>
    </source>
</evidence>
<feature type="compositionally biased region" description="Basic and acidic residues" evidence="4">
    <location>
        <begin position="764"/>
        <end position="785"/>
    </location>
</feature>
<dbReference type="STRING" id="5643.A0A060SPA2"/>
<dbReference type="Pfam" id="PF05843">
    <property type="entry name" value="Suf"/>
    <property type="match status" value="1"/>
</dbReference>
<dbReference type="PANTHER" id="PTHR19980:SF0">
    <property type="entry name" value="CLEAVAGE STIMULATION FACTOR SUBUNIT 3"/>
    <property type="match status" value="1"/>
</dbReference>
<keyword evidence="1" id="KW-0677">Repeat</keyword>
<dbReference type="Proteomes" id="UP000029665">
    <property type="component" value="Unassembled WGS sequence"/>
</dbReference>
<dbReference type="InterPro" id="IPR003107">
    <property type="entry name" value="HAT"/>
</dbReference>
<reference evidence="7" key="1">
    <citation type="submission" date="2014-01" db="EMBL/GenBank/DDBJ databases">
        <title>The genome of the white-rot fungus Pycnoporus cinnabarinus: a basidiomycete model with a versatile arsenal for lignocellulosic biomass breakdown.</title>
        <authorList>
            <person name="Levasseur A."/>
            <person name="Lomascolo A."/>
            <person name="Ruiz-Duenas F.J."/>
            <person name="Uzan E."/>
            <person name="Piumi F."/>
            <person name="Kues U."/>
            <person name="Ram A.F.J."/>
            <person name="Murat C."/>
            <person name="Haon M."/>
            <person name="Benoit I."/>
            <person name="Arfi Y."/>
            <person name="Chevret D."/>
            <person name="Drula E."/>
            <person name="Kwon M.J."/>
            <person name="Gouret P."/>
            <person name="Lesage-Meessen L."/>
            <person name="Lombard V."/>
            <person name="Mariette J."/>
            <person name="Noirot C."/>
            <person name="Park J."/>
            <person name="Patyshakuliyeva A."/>
            <person name="Wieneger R.A.B."/>
            <person name="Wosten H.A.B."/>
            <person name="Martin F."/>
            <person name="Coutinho P.M."/>
            <person name="de Vries R."/>
            <person name="Martinez A.T."/>
            <person name="Klopp C."/>
            <person name="Pontarotti P."/>
            <person name="Henrissat B."/>
            <person name="Record E."/>
        </authorList>
    </citation>
    <scope>NUCLEOTIDE SEQUENCE [LARGE SCALE GENOMIC DNA]</scope>
    <source>
        <strain evidence="7">BRFM137</strain>
    </source>
</reference>
<dbReference type="InterPro" id="IPR045243">
    <property type="entry name" value="Rna14-like"/>
</dbReference>
<dbReference type="InterPro" id="IPR011990">
    <property type="entry name" value="TPR-like_helical_dom_sf"/>
</dbReference>
<feature type="compositionally biased region" description="Basic and acidic residues" evidence="4">
    <location>
        <begin position="741"/>
        <end position="754"/>
    </location>
</feature>
<dbReference type="Pfam" id="PF03644">
    <property type="entry name" value="Glyco_hydro_85"/>
    <property type="match status" value="1"/>
</dbReference>
<gene>
    <name evidence="7" type="ORF">BN946_scf185011.g11</name>
</gene>
<name>A0A060SPA2_PYCCI</name>
<dbReference type="InterPro" id="IPR008847">
    <property type="entry name" value="Suf"/>
</dbReference>
<dbReference type="SMART" id="SM00386">
    <property type="entry name" value="HAT"/>
    <property type="match status" value="7"/>
</dbReference>
<keyword evidence="2 3" id="KW-0539">Nucleus</keyword>
<proteinExistence type="predicted"/>
<dbReference type="OrthoDB" id="26282at2759"/>
<dbReference type="GO" id="GO:0005737">
    <property type="term" value="C:cytoplasm"/>
    <property type="evidence" value="ECO:0007669"/>
    <property type="project" value="UniProtKB-SubCell"/>
</dbReference>
<sequence>MSEPPPSESQLDDAASDASMSVEPSIKSELSPEIVNALRQLQAGGAPQHSPTPTPTQPNSQESAVTKQDPTPPPQSEWDRLRAQLREKPVDADGWLALVEMAEDSGDLEKIKETYEGMLEVYPNTPSVQIAYLKHFLDDPSHFGQAEALFRRFLLRTTPSVELLKFYLTYIRRVTTGPNAREVIRKCYDFALGHVGQDKDSYEIWQDYINFLKAGETNTTWEEQQKMDAVRKAYQHAVQVPMENVKRLWEEYQDFENGLNRITAKKFISDLTEAHMQARTVFNQLQEHLTVLFPPPPLPKGKRPAIWLPRPPTFNQNDRALVQRWRLYLKWEESNPLEIEEKERTTFLQRVQSVYRKALVRMRYYSEIWFMAYAWTNSIGKTDEAIALLKAGIEANPSSFVLNFAYAEALELQGNFTEVHATYEKLLEVLRKDLEATEARINSANSSNSSIGSQSSQKTETTAMDITPNQTQAQLQVPSPNASFATQAADEKPPKNKELLDKRTDYGIVYIMYMRFGRRAEGLKSARNIFGKARRDRWTPWEVYEAAALMEYHCGNKDVQVASRIFEKGMETFGEEVEFVLRYLGFLISINDENNARALFERVIGTFPPEKARPLWERWARYEYQYGDLAAAQKLEKRMAEVYPNDPPIKRFAERHKYLNIDAIAVRDLGFVLGRQSTRSNGSGTLGRADTIQSLMASQPKETPPAPSSSKRAPSPEHRRREDSRPEYPSKRPRASSPIAPRERDRDWRDGRDGPRRRHGSPAWERERDREAPPRRPFKEDKEEEKGVVIPGVLSWFIGTLPSSSSFDGPVFRTDDLMQVFRNAVIPSSTSVRARSPPATSRPDDWISISPPLGLSSRKHRAVLPYTARTKTEGVSETTTSGRLLVCHDYKGGYTESPTAPSYTFNFWGYCDTFVYFAHHRITIPPPGWITAAHRHGVKMLGTLIFEHEESEADCLRLLIGPLPEPRTGRAKSNVTMTLPVSPHYARVLADLACQRGFDGYLLNIEVALCVGVEQTRALTLWIALLKRELERAIGPHAHVLWYDSVIVDGRLAWQDRLNSVNLPFFLPSTGFFSNYTWPSHHPNTTAQYLQSLDQDSSSRPKQLQDLYIGVDVWGRGSHGGGGFGLYKALSHIDPKSLGLSVALFGHAWTWESEQDKPGWSWHSWWEYERKLWLGPVKEDDVVQVPDWEPRRGEPQCEHGPFTPISHFFPRHAPPNPADLPFFTAFSPGVGWSWFVRGTRVLQTDHGWTDVDKCTSIGDLVFPRPRLAWEDSGRAETLPEATSRLAMNDAWLGGSSLVVAISVPGSEAEDAYFRCLWLPIQSLSITPGKSYRMSAVLKTTGAVDVDVDVGIAVKAMTSGLGAEFDIAYVESLPGVSALLGGWSEVEIDFKLPIQHESDILSAAGLVIGFACEDPTQAVDFSVHVGVLSVYANPATRDHTVVGPMVVWANHTSQAPPYKASPQPTPFAGRLTWGTGFSLGPVPQIHLTSPEDTRPCWVIDENVPGFLYFNIYVLAHGAAGVALAPEDATFIGTTGLDGQENYFYVDPACLTGTQAADAKAVRFYVQGVTDRGKVLEWQDCTFVDVFA</sequence>
<feature type="compositionally biased region" description="Basic and acidic residues" evidence="4">
    <location>
        <begin position="714"/>
        <end position="730"/>
    </location>
</feature>
<dbReference type="HOGENOM" id="CLU_244899_0_0_1"/>
<feature type="region of interest" description="Disordered" evidence="4">
    <location>
        <begin position="441"/>
        <end position="462"/>
    </location>
</feature>
<keyword evidence="3" id="KW-0507">mRNA processing</keyword>
<evidence type="ECO:0000259" key="6">
    <source>
        <dbReference type="Pfam" id="PF05843"/>
    </source>
</evidence>
<dbReference type="InterPro" id="IPR005201">
    <property type="entry name" value="TIM_ENGase"/>
</dbReference>
<keyword evidence="8" id="KW-1185">Reference proteome</keyword>
<dbReference type="Gene3D" id="3.20.20.80">
    <property type="entry name" value="Glycosidases"/>
    <property type="match status" value="1"/>
</dbReference>
<comment type="function">
    <text evidence="3">Component of the cleavage factor IA (CFIA) complex, which is involved in the endonucleolytic cleavage during polyadenylation-dependent pre-mRNA 3'-end formation.</text>
</comment>
<dbReference type="GO" id="GO:0033925">
    <property type="term" value="F:mannosyl-glycoprotein endo-beta-N-acetylglucosaminidase activity"/>
    <property type="evidence" value="ECO:0007669"/>
    <property type="project" value="InterPro"/>
</dbReference>
<dbReference type="SUPFAM" id="SSF48452">
    <property type="entry name" value="TPR-like"/>
    <property type="match status" value="2"/>
</dbReference>
<feature type="region of interest" description="Disordered" evidence="4">
    <location>
        <begin position="1"/>
        <end position="77"/>
    </location>
</feature>
<evidence type="ECO:0000313" key="8">
    <source>
        <dbReference type="Proteomes" id="UP000029665"/>
    </source>
</evidence>
<evidence type="ECO:0000256" key="1">
    <source>
        <dbReference type="ARBA" id="ARBA00022737"/>
    </source>
</evidence>
<accession>A0A060SPA2</accession>
<evidence type="ECO:0000313" key="7">
    <source>
        <dbReference type="EMBL" id="CDO76347.1"/>
    </source>
</evidence>
<organism evidence="7 8">
    <name type="scientific">Pycnoporus cinnabarinus</name>
    <name type="common">Cinnabar-red polypore</name>
    <name type="synonym">Trametes cinnabarina</name>
    <dbReference type="NCBI Taxonomy" id="5643"/>
    <lineage>
        <taxon>Eukaryota</taxon>
        <taxon>Fungi</taxon>
        <taxon>Dikarya</taxon>
        <taxon>Basidiomycota</taxon>
        <taxon>Agaricomycotina</taxon>
        <taxon>Agaricomycetes</taxon>
        <taxon>Polyporales</taxon>
        <taxon>Polyporaceae</taxon>
        <taxon>Trametes</taxon>
    </lineage>
</organism>
<dbReference type="PANTHER" id="PTHR19980">
    <property type="entry name" value="RNA CLEAVAGE STIMULATION FACTOR"/>
    <property type="match status" value="1"/>
</dbReference>
<dbReference type="Gene3D" id="2.60.120.260">
    <property type="entry name" value="Galactose-binding domain-like"/>
    <property type="match status" value="1"/>
</dbReference>
<dbReference type="GO" id="GO:0005634">
    <property type="term" value="C:nucleus"/>
    <property type="evidence" value="ECO:0007669"/>
    <property type="project" value="UniProtKB-SubCell"/>
</dbReference>
<evidence type="ECO:0000256" key="2">
    <source>
        <dbReference type="ARBA" id="ARBA00023242"/>
    </source>
</evidence>
<feature type="compositionally biased region" description="Low complexity" evidence="4">
    <location>
        <begin position="442"/>
        <end position="456"/>
    </location>
</feature>
<dbReference type="GO" id="GO:0180010">
    <property type="term" value="P:co-transcriptional mRNA 3'-end processing, cleavage and polyadenylation pathway"/>
    <property type="evidence" value="ECO:0007669"/>
    <property type="project" value="UniProtKB-UniRule"/>
</dbReference>
<feature type="domain" description="Cytosolic endo-beta-N-acetylglucosaminidase TIM barrel" evidence="5">
    <location>
        <begin position="896"/>
        <end position="1234"/>
    </location>
</feature>
<evidence type="ECO:0000256" key="4">
    <source>
        <dbReference type="SAM" id="MobiDB-lite"/>
    </source>
</evidence>
<dbReference type="GO" id="GO:0003729">
    <property type="term" value="F:mRNA binding"/>
    <property type="evidence" value="ECO:0007669"/>
    <property type="project" value="TreeGrafter"/>
</dbReference>
<feature type="region of interest" description="Disordered" evidence="4">
    <location>
        <begin position="697"/>
        <end position="785"/>
    </location>
</feature>
<keyword evidence="3" id="KW-0963">Cytoplasm</keyword>
<comment type="caution">
    <text evidence="7">The sequence shown here is derived from an EMBL/GenBank/DDBJ whole genome shotgun (WGS) entry which is preliminary data.</text>
</comment>